<proteinExistence type="predicted"/>
<evidence type="ECO:0000313" key="1">
    <source>
        <dbReference type="EMBL" id="MCG0061737.1"/>
    </source>
</evidence>
<accession>A0ABS9J846</accession>
<dbReference type="RefSeq" id="WP_237480825.1">
    <property type="nucleotide sequence ID" value="NZ_JAKKZF010000001.1"/>
</dbReference>
<protein>
    <submittedName>
        <fullName evidence="1">Uncharacterized protein</fullName>
    </submittedName>
</protein>
<dbReference type="EMBL" id="JAKKZF010000001">
    <property type="protein sequence ID" value="MCG0061737.1"/>
    <property type="molecule type" value="Genomic_DNA"/>
</dbReference>
<gene>
    <name evidence="1" type="ORF">L0F81_00285</name>
</gene>
<dbReference type="Proteomes" id="UP001299012">
    <property type="component" value="Unassembled WGS sequence"/>
</dbReference>
<evidence type="ECO:0000313" key="2">
    <source>
        <dbReference type="Proteomes" id="UP001299012"/>
    </source>
</evidence>
<comment type="caution">
    <text evidence="1">The sequence shown here is derived from an EMBL/GenBank/DDBJ whole genome shotgun (WGS) entry which is preliminary data.</text>
</comment>
<keyword evidence="2" id="KW-1185">Reference proteome</keyword>
<reference evidence="1 2" key="1">
    <citation type="submission" date="2022-01" db="EMBL/GenBank/DDBJ databases">
        <title>Draft Genome Sequences of Seven Type Strains of the Genus Streptomyces.</title>
        <authorList>
            <person name="Aziz S."/>
            <person name="Coretto E."/>
            <person name="Chronakova A."/>
            <person name="Sproer C."/>
            <person name="Huber K."/>
            <person name="Nouioui I."/>
            <person name="Gross H."/>
        </authorList>
    </citation>
    <scope>NUCLEOTIDE SEQUENCE [LARGE SCALE GENOMIC DNA]</scope>
    <source>
        <strain evidence="1 2">DSM 41685</strain>
    </source>
</reference>
<organism evidence="1 2">
    <name type="scientific">Streptomyces tricolor</name>
    <dbReference type="NCBI Taxonomy" id="68277"/>
    <lineage>
        <taxon>Bacteria</taxon>
        <taxon>Bacillati</taxon>
        <taxon>Actinomycetota</taxon>
        <taxon>Actinomycetes</taxon>
        <taxon>Kitasatosporales</taxon>
        <taxon>Streptomycetaceae</taxon>
        <taxon>Streptomyces</taxon>
        <taxon>Streptomyces violaceoruber group</taxon>
    </lineage>
</organism>
<sequence>MALTITLPDNTTVTVSPVTPTSTGTYAYDYATSQAGRHTVRWLATGVNAGAYTDVFDVRPAAPPMLFSLASAKAKLDIPATSTSDDEELREFIEATTQCVEFFVGPVVRRTVQQVVGGRRAVWALHTTPVLSVTAITALQTGQQTVDAATLDIDSSTGILTRTDGCWFPCGDYRVTYTAGRTLVPPNVSLAAKLILQHMWRTNYGAARGLSGIGGGEDFSVTEPIPGLGYAIPNRALQLLQGSQQAVGLA</sequence>
<name>A0ABS9J846_9ACTN</name>